<dbReference type="Proteomes" id="UP001187143">
    <property type="component" value="Unassembled WGS sequence"/>
</dbReference>
<name>A0AAE4UEY3_MYCIT</name>
<dbReference type="AlphaFoldDB" id="A0AAE4UEY3"/>
<comment type="caution">
    <text evidence="1">The sequence shown here is derived from an EMBL/GenBank/DDBJ whole genome shotgun (WGS) entry which is preliminary data.</text>
</comment>
<dbReference type="RefSeq" id="WP_317728732.1">
    <property type="nucleotide sequence ID" value="NZ_JAWLLC010000033.1"/>
</dbReference>
<evidence type="ECO:0000313" key="1">
    <source>
        <dbReference type="EMBL" id="MDV7014218.1"/>
    </source>
</evidence>
<proteinExistence type="predicted"/>
<gene>
    <name evidence="1" type="ORF">R4F53_18175</name>
</gene>
<dbReference type="EMBL" id="JAWLLD010000021">
    <property type="protein sequence ID" value="MDV7014218.1"/>
    <property type="molecule type" value="Genomic_DNA"/>
</dbReference>
<organism evidence="1 2">
    <name type="scientific">Mycobacterium intracellulare</name>
    <dbReference type="NCBI Taxonomy" id="1767"/>
    <lineage>
        <taxon>Bacteria</taxon>
        <taxon>Bacillati</taxon>
        <taxon>Actinomycetota</taxon>
        <taxon>Actinomycetes</taxon>
        <taxon>Mycobacteriales</taxon>
        <taxon>Mycobacteriaceae</taxon>
        <taxon>Mycobacterium</taxon>
        <taxon>Mycobacterium avium complex (MAC)</taxon>
    </lineage>
</organism>
<reference evidence="1" key="1">
    <citation type="submission" date="2023-10" db="EMBL/GenBank/DDBJ databases">
        <title>Characterization and genome sequence of Mycobacterium intracellulare ABSURDO, a novel pathogenic isolate with three colony morphotypes that vary in growth and acid-fastness.</title>
        <authorList>
            <person name="Jude B.A."/>
            <person name="Robinson R.T."/>
        </authorList>
    </citation>
    <scope>NUCLEOTIDE SEQUENCE</scope>
    <source>
        <strain evidence="1">ABSURDO Component B</strain>
    </source>
</reference>
<evidence type="ECO:0000313" key="2">
    <source>
        <dbReference type="Proteomes" id="UP001187143"/>
    </source>
</evidence>
<accession>A0AAE4UEY3</accession>
<sequence length="145" mass="15740">MSSYELLELFGAEVDDIVTVAGAEFDADTPIITSRGRATVALIADEKTRTIRVDFPPEDGALALAMRGGERAEWQQMLAQSANELAVMRATFAPDAQADQYDARLFLSAARARHYEAEAAQAAADNTISDEPGGLYSLWQQQEVS</sequence>
<protein>
    <submittedName>
        <fullName evidence="1">Uncharacterized protein</fullName>
    </submittedName>
</protein>